<dbReference type="AlphaFoldDB" id="A0A8C5ALW9"/>
<keyword evidence="3" id="KW-1185">Reference proteome</keyword>
<dbReference type="Gene3D" id="2.60.40.10">
    <property type="entry name" value="Immunoglobulins"/>
    <property type="match status" value="3"/>
</dbReference>
<feature type="domain" description="Ig-like" evidence="1">
    <location>
        <begin position="200"/>
        <end position="282"/>
    </location>
</feature>
<organism evidence="2 3">
    <name type="scientific">Gadus morhua</name>
    <name type="common">Atlantic cod</name>
    <dbReference type="NCBI Taxonomy" id="8049"/>
    <lineage>
        <taxon>Eukaryota</taxon>
        <taxon>Metazoa</taxon>
        <taxon>Chordata</taxon>
        <taxon>Craniata</taxon>
        <taxon>Vertebrata</taxon>
        <taxon>Euteleostomi</taxon>
        <taxon>Actinopterygii</taxon>
        <taxon>Neopterygii</taxon>
        <taxon>Teleostei</taxon>
        <taxon>Neoteleostei</taxon>
        <taxon>Acanthomorphata</taxon>
        <taxon>Zeiogadaria</taxon>
        <taxon>Gadariae</taxon>
        <taxon>Gadiformes</taxon>
        <taxon>Gadoidei</taxon>
        <taxon>Gadidae</taxon>
        <taxon>Gadus</taxon>
    </lineage>
</organism>
<name>A0A8C5ALW9_GADMO</name>
<protein>
    <recommendedName>
        <fullName evidence="1">Ig-like domain-containing protein</fullName>
    </recommendedName>
</protein>
<evidence type="ECO:0000313" key="2">
    <source>
        <dbReference type="Ensembl" id="ENSGMOP00000034246.1"/>
    </source>
</evidence>
<dbReference type="SMART" id="SM00408">
    <property type="entry name" value="IGc2"/>
    <property type="match status" value="2"/>
</dbReference>
<dbReference type="OMA" id="THIYAVK"/>
<dbReference type="InterPro" id="IPR003599">
    <property type="entry name" value="Ig_sub"/>
</dbReference>
<dbReference type="InterPro" id="IPR003598">
    <property type="entry name" value="Ig_sub2"/>
</dbReference>
<dbReference type="Proteomes" id="UP000694546">
    <property type="component" value="Chromosome 23"/>
</dbReference>
<proteinExistence type="predicted"/>
<dbReference type="PANTHER" id="PTHR46013">
    <property type="entry name" value="VASCULAR CELL ADHESION MOLECULE 1"/>
    <property type="match status" value="1"/>
</dbReference>
<dbReference type="PANTHER" id="PTHR46013:SF4">
    <property type="entry name" value="B-CELL RECEPTOR CD22-RELATED"/>
    <property type="match status" value="1"/>
</dbReference>
<dbReference type="GeneTree" id="ENSGT01010000222294"/>
<accession>A0A8C5ALW9</accession>
<dbReference type="InterPro" id="IPR036179">
    <property type="entry name" value="Ig-like_dom_sf"/>
</dbReference>
<dbReference type="Pfam" id="PF13927">
    <property type="entry name" value="Ig_3"/>
    <property type="match status" value="1"/>
</dbReference>
<dbReference type="SUPFAM" id="SSF48726">
    <property type="entry name" value="Immunoglobulin"/>
    <property type="match status" value="3"/>
</dbReference>
<reference evidence="2" key="1">
    <citation type="submission" date="2025-08" db="UniProtKB">
        <authorList>
            <consortium name="Ensembl"/>
        </authorList>
    </citation>
    <scope>IDENTIFICATION</scope>
</reference>
<dbReference type="InterPro" id="IPR013783">
    <property type="entry name" value="Ig-like_fold"/>
</dbReference>
<dbReference type="SMART" id="SM00409">
    <property type="entry name" value="IG"/>
    <property type="match status" value="3"/>
</dbReference>
<dbReference type="InterPro" id="IPR007110">
    <property type="entry name" value="Ig-like_dom"/>
</dbReference>
<reference evidence="2" key="2">
    <citation type="submission" date="2025-09" db="UniProtKB">
        <authorList>
            <consortium name="Ensembl"/>
        </authorList>
    </citation>
    <scope>IDENTIFICATION</scope>
</reference>
<dbReference type="Ensembl" id="ENSGMOT00000054010.1">
    <property type="protein sequence ID" value="ENSGMOP00000034246.1"/>
    <property type="gene ID" value="ENSGMOG00000032505.1"/>
</dbReference>
<evidence type="ECO:0000313" key="3">
    <source>
        <dbReference type="Proteomes" id="UP000694546"/>
    </source>
</evidence>
<feature type="domain" description="Ig-like" evidence="1">
    <location>
        <begin position="287"/>
        <end position="356"/>
    </location>
</feature>
<evidence type="ECO:0000259" key="1">
    <source>
        <dbReference type="PROSITE" id="PS50835"/>
    </source>
</evidence>
<dbReference type="Pfam" id="PF13895">
    <property type="entry name" value="Ig_2"/>
    <property type="match status" value="1"/>
</dbReference>
<dbReference type="PROSITE" id="PS50835">
    <property type="entry name" value="IG_LIKE"/>
    <property type="match status" value="2"/>
</dbReference>
<sequence>MCLVTYSSSNVCALRGATVYLSCTYEYPDNVQYRPTTVRTLWFTKGDNYQPVDLEHDADYTGRVDSSCGLVKCTGSRCHGTCTLRIRDLRQSDSAVYKVRFTTNQPGGKYTGDLGVKLSVKDLQVKVSFPYPTILTLAELECHSICGLAGDPPYIWFRNGLYVGQGVNYRANILSGNSYLCAVEGYEHLRSTSLYAPKTPSVTVSPSGEIEEGRSVTLSCSSEANPAATYTWFKVITDYSSRELMQGPQLHFGSILSSDSGQYYCLAENKYGHLSSNSLFLDVQYAPKTPSRTMSPSGEIEEGSSVTLSCSSDANPAANYTWFREHEDSVKGSRQNYTITNITSVLGGNYFCQAHNAIGLHSSPFLLITGNW</sequence>